<dbReference type="PANTHER" id="PTHR22895">
    <property type="entry name" value="ARMADILLO REPEAT-CONTAINING PROTEIN 6"/>
    <property type="match status" value="1"/>
</dbReference>
<dbReference type="EMBL" id="JALLPJ020000403">
    <property type="protein sequence ID" value="KAL3793183.1"/>
    <property type="molecule type" value="Genomic_DNA"/>
</dbReference>
<sequence length="738" mass="79541">MGCKQSKPAVTEPNSEYNSVVATNGANKPAASSSDAPTPSISQQGSSSSSFSKKKSNNNSPAPTLYHHLLTGLSPSPSNPSVKLASTPTFWSQASSLTLTVPPLADYVDPKTGGTPLHVATSLGSRVMSMEAAVAAVDCVVTILKNSSQCRDARDKHGNVPLEGIFSGLFLSKENNDGGNTNTNADSSPQQKMEALQAPFHFRNKVLSLLSDTLHQVKIQERLYKIIEALPDDIIDPLGPTAEFIRLIIDHSADLLHNTTTTKYQDDNVLALLYRRFVRQFDQSERFFEGDNSRIEVIRHREWFKNAAVNTFNIVELLLQQRKGEEELLVHNAVKRANYCPPDLLRYVVETNLESVARKDERGNLPLHYAAGSGLGQSPAEDKDEMNVPNSYTKYVIDELLYAYPDGAAVPNVEGVLPIALAIESGKKWIGGGVRSLYEAYPAGLEQSNLDEDHPIIRSLSFSTLDVASVLSDEAETTTVEQGDDEEGTVATGVDGAGGRRRKRTHRKKINKDESHDAIMFVQREDAQVRDIVTTMWANEEDAGVQMLGCSALGRIASRAKTIEEIASVAVMGVTSVVNAMKNHPNEPAVQEKACAALTVMAPVDGVREVSFAASGAISTTVSAMQAHVGDASVQKEACRALRGIAAKGGADRATVVASVSGFTAIVNAMGAHPDDGEVQREACLAMEVLTSFHDAYLPDGVNEQSDALLQAAAENFPEVCLKPVNSIRGRFIGIMDV</sequence>
<dbReference type="InterPro" id="IPR056597">
    <property type="entry name" value="ARM_LRRK2"/>
</dbReference>
<name>A0ABD3PYR5_9STRA</name>
<feature type="compositionally biased region" description="Low complexity" evidence="2">
    <location>
        <begin position="29"/>
        <end position="51"/>
    </location>
</feature>
<dbReference type="SUPFAM" id="SSF48371">
    <property type="entry name" value="ARM repeat"/>
    <property type="match status" value="1"/>
</dbReference>
<evidence type="ECO:0000313" key="4">
    <source>
        <dbReference type="EMBL" id="KAL3793183.1"/>
    </source>
</evidence>
<keyword evidence="5" id="KW-1185">Reference proteome</keyword>
<feature type="compositionally biased region" description="Polar residues" evidence="2">
    <location>
        <begin position="12"/>
        <end position="26"/>
    </location>
</feature>
<evidence type="ECO:0000256" key="1">
    <source>
        <dbReference type="ARBA" id="ARBA00022737"/>
    </source>
</evidence>
<dbReference type="InterPro" id="IPR011989">
    <property type="entry name" value="ARM-like"/>
</dbReference>
<feature type="compositionally biased region" description="Basic residues" evidence="2">
    <location>
        <begin position="499"/>
        <end position="509"/>
    </location>
</feature>
<keyword evidence="1" id="KW-0677">Repeat</keyword>
<evidence type="ECO:0000259" key="3">
    <source>
        <dbReference type="Pfam" id="PF23744"/>
    </source>
</evidence>
<dbReference type="PANTHER" id="PTHR22895:SF0">
    <property type="entry name" value="ARMADILLO REPEAT-CONTAINING PROTEIN 6"/>
    <property type="match status" value="1"/>
</dbReference>
<evidence type="ECO:0000313" key="5">
    <source>
        <dbReference type="Proteomes" id="UP001530400"/>
    </source>
</evidence>
<comment type="caution">
    <text evidence="4">The sequence shown here is derived from an EMBL/GenBank/DDBJ whole genome shotgun (WGS) entry which is preliminary data.</text>
</comment>
<evidence type="ECO:0000256" key="2">
    <source>
        <dbReference type="SAM" id="MobiDB-lite"/>
    </source>
</evidence>
<organism evidence="4 5">
    <name type="scientific">Cyclotella atomus</name>
    <dbReference type="NCBI Taxonomy" id="382360"/>
    <lineage>
        <taxon>Eukaryota</taxon>
        <taxon>Sar</taxon>
        <taxon>Stramenopiles</taxon>
        <taxon>Ochrophyta</taxon>
        <taxon>Bacillariophyta</taxon>
        <taxon>Coscinodiscophyceae</taxon>
        <taxon>Thalassiosirophycidae</taxon>
        <taxon>Stephanodiscales</taxon>
        <taxon>Stephanodiscaceae</taxon>
        <taxon>Cyclotella</taxon>
    </lineage>
</organism>
<proteinExistence type="predicted"/>
<dbReference type="Pfam" id="PF23744">
    <property type="entry name" value="ARM_LRRK2"/>
    <property type="match status" value="1"/>
</dbReference>
<protein>
    <recommendedName>
        <fullName evidence="3">LRRK2 ARM repeat domain-containing protein</fullName>
    </recommendedName>
</protein>
<dbReference type="InterPro" id="IPR016024">
    <property type="entry name" value="ARM-type_fold"/>
</dbReference>
<feature type="region of interest" description="Disordered" evidence="2">
    <location>
        <begin position="1"/>
        <end position="72"/>
    </location>
</feature>
<accession>A0ABD3PYR5</accession>
<dbReference type="AlphaFoldDB" id="A0ABD3PYR5"/>
<feature type="domain" description="LRRK2 ARM repeat" evidence="3">
    <location>
        <begin position="539"/>
        <end position="718"/>
    </location>
</feature>
<dbReference type="Gene3D" id="1.25.10.10">
    <property type="entry name" value="Leucine-rich Repeat Variant"/>
    <property type="match status" value="1"/>
</dbReference>
<gene>
    <name evidence="4" type="ORF">ACHAWO_009356</name>
</gene>
<reference evidence="4 5" key="1">
    <citation type="submission" date="2024-10" db="EMBL/GenBank/DDBJ databases">
        <title>Updated reference genomes for cyclostephanoid diatoms.</title>
        <authorList>
            <person name="Roberts W.R."/>
            <person name="Alverson A.J."/>
        </authorList>
    </citation>
    <scope>NUCLEOTIDE SEQUENCE [LARGE SCALE GENOMIC DNA]</scope>
    <source>
        <strain evidence="4 5">AJA010-31</strain>
    </source>
</reference>
<dbReference type="Proteomes" id="UP001530400">
    <property type="component" value="Unassembled WGS sequence"/>
</dbReference>
<feature type="region of interest" description="Disordered" evidence="2">
    <location>
        <begin position="476"/>
        <end position="509"/>
    </location>
</feature>